<evidence type="ECO:0000313" key="1">
    <source>
        <dbReference type="EMBL" id="OYR23300.1"/>
    </source>
</evidence>
<accession>A0A256G8L1</accession>
<dbReference type="AlphaFoldDB" id="A0A256G8L1"/>
<reference evidence="1 2" key="1">
    <citation type="submission" date="2017-07" db="EMBL/GenBank/DDBJ databases">
        <title>Phylogenetic study on the rhizospheric bacterium Ochrobactrum sp. A44.</title>
        <authorList>
            <person name="Krzyzanowska D.M."/>
            <person name="Ossowicki A."/>
            <person name="Rajewska M."/>
            <person name="Maciag T."/>
            <person name="Kaczynski Z."/>
            <person name="Czerwicka M."/>
            <person name="Jafra S."/>
        </authorList>
    </citation>
    <scope>NUCLEOTIDE SEQUENCE [LARGE SCALE GENOMIC DNA]</scope>
    <source>
        <strain evidence="1 2">DSM 7216</strain>
    </source>
</reference>
<sequence length="44" mass="4951">MSKILSLAGYKKSFFIFSKAHFPLVEISKMSIIENENNGSNKSN</sequence>
<protein>
    <submittedName>
        <fullName evidence="1">Uncharacterized protein</fullName>
    </submittedName>
</protein>
<dbReference type="Proteomes" id="UP000215590">
    <property type="component" value="Unassembled WGS sequence"/>
</dbReference>
<organism evidence="1 2">
    <name type="scientific">Brucella thiophenivorans</name>
    <dbReference type="NCBI Taxonomy" id="571255"/>
    <lineage>
        <taxon>Bacteria</taxon>
        <taxon>Pseudomonadati</taxon>
        <taxon>Pseudomonadota</taxon>
        <taxon>Alphaproteobacteria</taxon>
        <taxon>Hyphomicrobiales</taxon>
        <taxon>Brucellaceae</taxon>
        <taxon>Brucella/Ochrobactrum group</taxon>
        <taxon>Brucella</taxon>
    </lineage>
</organism>
<comment type="caution">
    <text evidence="1">The sequence shown here is derived from an EMBL/GenBank/DDBJ whole genome shotgun (WGS) entry which is preliminary data.</text>
</comment>
<proteinExistence type="predicted"/>
<dbReference type="EMBL" id="NNRJ01000001">
    <property type="protein sequence ID" value="OYR23300.1"/>
    <property type="molecule type" value="Genomic_DNA"/>
</dbReference>
<evidence type="ECO:0000313" key="2">
    <source>
        <dbReference type="Proteomes" id="UP000215590"/>
    </source>
</evidence>
<name>A0A256G8L1_9HYPH</name>
<keyword evidence="2" id="KW-1185">Reference proteome</keyword>
<gene>
    <name evidence="1" type="ORF">CEV31_0009</name>
</gene>